<feature type="domain" description="Fibronectin type-III" evidence="2">
    <location>
        <begin position="166"/>
        <end position="260"/>
    </location>
</feature>
<dbReference type="Pfam" id="PF00041">
    <property type="entry name" value="fn3"/>
    <property type="match status" value="2"/>
</dbReference>
<proteinExistence type="predicted"/>
<name>A0A6J5MUP3_9CAUD</name>
<dbReference type="InterPro" id="IPR036116">
    <property type="entry name" value="FN3_sf"/>
</dbReference>
<dbReference type="InterPro" id="IPR003961">
    <property type="entry name" value="FN3_dom"/>
</dbReference>
<dbReference type="InterPro" id="IPR050964">
    <property type="entry name" value="Striated_Muscle_Regulatory"/>
</dbReference>
<feature type="domain" description="Fibronectin type-III" evidence="2">
    <location>
        <begin position="271"/>
        <end position="370"/>
    </location>
</feature>
<accession>A0A6J5MUP3</accession>
<dbReference type="PRINTS" id="PR00014">
    <property type="entry name" value="FNTYPEIII"/>
</dbReference>
<dbReference type="EMBL" id="LR796499">
    <property type="protein sequence ID" value="CAB4148796.1"/>
    <property type="molecule type" value="Genomic_DNA"/>
</dbReference>
<organism evidence="3">
    <name type="scientific">uncultured Caudovirales phage</name>
    <dbReference type="NCBI Taxonomy" id="2100421"/>
    <lineage>
        <taxon>Viruses</taxon>
        <taxon>Duplodnaviria</taxon>
        <taxon>Heunggongvirae</taxon>
        <taxon>Uroviricota</taxon>
        <taxon>Caudoviricetes</taxon>
        <taxon>Peduoviridae</taxon>
        <taxon>Maltschvirus</taxon>
        <taxon>Maltschvirus maltsch</taxon>
    </lineage>
</organism>
<dbReference type="PANTHER" id="PTHR13817">
    <property type="entry name" value="TITIN"/>
    <property type="match status" value="1"/>
</dbReference>
<dbReference type="CDD" id="cd00063">
    <property type="entry name" value="FN3"/>
    <property type="match status" value="2"/>
</dbReference>
<evidence type="ECO:0000259" key="2">
    <source>
        <dbReference type="PROSITE" id="PS50853"/>
    </source>
</evidence>
<dbReference type="PANTHER" id="PTHR13817:SF73">
    <property type="entry name" value="FIBRONECTIN TYPE-III DOMAIN-CONTAINING PROTEIN"/>
    <property type="match status" value="1"/>
</dbReference>
<sequence length="390" mass="39876">MATINSAVSTNNVAYTGWSQHLCSVALPSVSVVDPSGVAYMQIYRMALNLSGKDASRTVALGIWNTSNALIGKTANFTEAAASSASSTGNKTLTTVPLINRSTTSTVRMGFWVSGMGQVYYSADETGQTTDVLVDKVSSTSITTFVSDGTLKSNASLVGTYDYYTLPTAPASISATPGQSQVSLTWTPPSSDGGAAVTSYTLQRATNSGFTGATTTTGLTGYGTTVTGLANGTYYFRIAAVNDVATAASTTSAYVATGAITVGSAATAPSQPTALVVAQQSPQSPNGLALSWTAPTSNGGSAITAYVIKRSLSADMSSPVTVVTPTTGTSYSFNGLQPNTVYYFTVAARNGVGDSPASTMSLGSAYVVAGTSLGIIRRWDATTSQWLVVV</sequence>
<dbReference type="PROSITE" id="PS50853">
    <property type="entry name" value="FN3"/>
    <property type="match status" value="2"/>
</dbReference>
<dbReference type="SMART" id="SM00060">
    <property type="entry name" value="FN3"/>
    <property type="match status" value="2"/>
</dbReference>
<dbReference type="SUPFAM" id="SSF49265">
    <property type="entry name" value="Fibronectin type III"/>
    <property type="match status" value="1"/>
</dbReference>
<reference evidence="3" key="1">
    <citation type="submission" date="2020-04" db="EMBL/GenBank/DDBJ databases">
        <authorList>
            <person name="Chiriac C."/>
            <person name="Salcher M."/>
            <person name="Ghai R."/>
            <person name="Kavagutti S V."/>
        </authorList>
    </citation>
    <scope>NUCLEOTIDE SEQUENCE</scope>
</reference>
<dbReference type="InterPro" id="IPR013783">
    <property type="entry name" value="Ig-like_fold"/>
</dbReference>
<dbReference type="Gene3D" id="2.60.40.10">
    <property type="entry name" value="Immunoglobulins"/>
    <property type="match status" value="2"/>
</dbReference>
<protein>
    <submittedName>
        <fullName evidence="3">Fibronectin type III</fullName>
    </submittedName>
</protein>
<keyword evidence="1" id="KW-0677">Repeat</keyword>
<evidence type="ECO:0000313" key="3">
    <source>
        <dbReference type="EMBL" id="CAB4148796.1"/>
    </source>
</evidence>
<gene>
    <name evidence="3" type="ORF">UFOVP536_25</name>
</gene>
<evidence type="ECO:0000256" key="1">
    <source>
        <dbReference type="ARBA" id="ARBA00022737"/>
    </source>
</evidence>